<dbReference type="PANTHER" id="PTHR23280:SF21">
    <property type="entry name" value="PROTEIN 4.1 HOMOLOG"/>
    <property type="match status" value="1"/>
</dbReference>
<dbReference type="GO" id="GO:0005856">
    <property type="term" value="C:cytoskeleton"/>
    <property type="evidence" value="ECO:0007669"/>
    <property type="project" value="TreeGrafter"/>
</dbReference>
<dbReference type="PANTHER" id="PTHR23280">
    <property type="entry name" value="4.1 G PROTEIN"/>
    <property type="match status" value="1"/>
</dbReference>
<reference evidence="4" key="1">
    <citation type="submission" date="2022-11" db="UniProtKB">
        <authorList>
            <consortium name="WormBaseParasite"/>
        </authorList>
    </citation>
    <scope>IDENTIFICATION</scope>
</reference>
<keyword evidence="3" id="KW-1185">Reference proteome</keyword>
<accession>A0A914X1S9</accession>
<dbReference type="AlphaFoldDB" id="A0A914X1S9"/>
<proteinExistence type="predicted"/>
<dbReference type="PROSITE" id="PS50057">
    <property type="entry name" value="FERM_3"/>
    <property type="match status" value="1"/>
</dbReference>
<dbReference type="InterPro" id="IPR000299">
    <property type="entry name" value="FERM_domain"/>
</dbReference>
<feature type="region of interest" description="Disordered" evidence="1">
    <location>
        <begin position="1"/>
        <end position="31"/>
    </location>
</feature>
<organism evidence="3 4">
    <name type="scientific">Plectus sambesii</name>
    <dbReference type="NCBI Taxonomy" id="2011161"/>
    <lineage>
        <taxon>Eukaryota</taxon>
        <taxon>Metazoa</taxon>
        <taxon>Ecdysozoa</taxon>
        <taxon>Nematoda</taxon>
        <taxon>Chromadorea</taxon>
        <taxon>Plectida</taxon>
        <taxon>Plectina</taxon>
        <taxon>Plectoidea</taxon>
        <taxon>Plectidae</taxon>
        <taxon>Plectus</taxon>
    </lineage>
</organism>
<dbReference type="InterPro" id="IPR029071">
    <property type="entry name" value="Ubiquitin-like_domsf"/>
</dbReference>
<feature type="domain" description="FERM" evidence="2">
    <location>
        <begin position="1"/>
        <end position="103"/>
    </location>
</feature>
<dbReference type="InterPro" id="IPR035963">
    <property type="entry name" value="FERM_2"/>
</dbReference>
<protein>
    <submittedName>
        <fullName evidence="4">FERM domain-containing protein</fullName>
    </submittedName>
</protein>
<dbReference type="WBParaSite" id="PSAMB.scaffold5998size10404.g27748.t1">
    <property type="protein sequence ID" value="PSAMB.scaffold5998size10404.g27748.t1"/>
    <property type="gene ID" value="PSAMB.scaffold5998size10404.g27748"/>
</dbReference>
<sequence length="103" mass="11847">MAKGALQEAQEHNGHQQQAPGSPQQLSRHQQSAIVSLLDGTSATFVVDNWLYNEKRIAKQLHGRPWEFHFEVKFYPPEPSTLSDDLTRYLLTLQVRRDIYTGK</sequence>
<dbReference type="Gene3D" id="1.20.80.60">
    <property type="match status" value="1"/>
</dbReference>
<dbReference type="GO" id="GO:0005886">
    <property type="term" value="C:plasma membrane"/>
    <property type="evidence" value="ECO:0007669"/>
    <property type="project" value="TreeGrafter"/>
</dbReference>
<feature type="compositionally biased region" description="Polar residues" evidence="1">
    <location>
        <begin position="15"/>
        <end position="31"/>
    </location>
</feature>
<dbReference type="InterPro" id="IPR019747">
    <property type="entry name" value="FERM_CS"/>
</dbReference>
<dbReference type="Gene3D" id="3.10.20.90">
    <property type="entry name" value="Phosphatidylinositol 3-kinase Catalytic Subunit, Chain A, domain 1"/>
    <property type="match status" value="1"/>
</dbReference>
<dbReference type="GO" id="GO:0031032">
    <property type="term" value="P:actomyosin structure organization"/>
    <property type="evidence" value="ECO:0007669"/>
    <property type="project" value="TreeGrafter"/>
</dbReference>
<dbReference type="SUPFAM" id="SSF54236">
    <property type="entry name" value="Ubiquitin-like"/>
    <property type="match status" value="1"/>
</dbReference>
<evidence type="ECO:0000259" key="2">
    <source>
        <dbReference type="PROSITE" id="PS50057"/>
    </source>
</evidence>
<evidence type="ECO:0000256" key="1">
    <source>
        <dbReference type="SAM" id="MobiDB-lite"/>
    </source>
</evidence>
<evidence type="ECO:0000313" key="3">
    <source>
        <dbReference type="Proteomes" id="UP000887566"/>
    </source>
</evidence>
<name>A0A914X1S9_9BILA</name>
<dbReference type="Proteomes" id="UP000887566">
    <property type="component" value="Unplaced"/>
</dbReference>
<evidence type="ECO:0000313" key="4">
    <source>
        <dbReference type="WBParaSite" id="PSAMB.scaffold5998size10404.g27748.t1"/>
    </source>
</evidence>
<dbReference type="SUPFAM" id="SSF47031">
    <property type="entry name" value="Second domain of FERM"/>
    <property type="match status" value="1"/>
</dbReference>
<dbReference type="PROSITE" id="PS00660">
    <property type="entry name" value="FERM_1"/>
    <property type="match status" value="1"/>
</dbReference>